<dbReference type="OrthoDB" id="9965610at2"/>
<dbReference type="AlphaFoldDB" id="I1XK89"/>
<dbReference type="RefSeq" id="WP_014707177.1">
    <property type="nucleotide sequence ID" value="NC_017857.3"/>
</dbReference>
<evidence type="ECO:0000313" key="2">
    <source>
        <dbReference type="Proteomes" id="UP000009144"/>
    </source>
</evidence>
<gene>
    <name evidence="1" type="ordered locus">Q7A_1991</name>
</gene>
<protein>
    <submittedName>
        <fullName evidence="1">Uncharacterized protein</fullName>
    </submittedName>
</protein>
<reference evidence="1 2" key="2">
    <citation type="journal article" date="2013" name="Int. J. Syst. Evol. Microbiol.">
        <title>Methylophaga nitratireducenticrescens sp. nov. and Methylophaga frappieri sp. nov., isolated from the biofilm of the methanol-fed denitrification system treating the seawater at the Montreal Biodome.</title>
        <authorList>
            <person name="Villeneuve C."/>
            <person name="Martineau C."/>
            <person name="Mauffrey F."/>
            <person name="Villemur R."/>
        </authorList>
    </citation>
    <scope>NUCLEOTIDE SEQUENCE [LARGE SCALE GENOMIC DNA]</scope>
    <source>
        <strain evidence="1 2">JAM1</strain>
    </source>
</reference>
<dbReference type="EMBL" id="CP003390">
    <property type="protein sequence ID" value="AFI84808.1"/>
    <property type="molecule type" value="Genomic_DNA"/>
</dbReference>
<name>I1XK89_METNJ</name>
<dbReference type="Proteomes" id="UP000009144">
    <property type="component" value="Chromosome"/>
</dbReference>
<proteinExistence type="predicted"/>
<dbReference type="PATRIC" id="fig|754476.3.peg.1969"/>
<dbReference type="STRING" id="754476.Q7A_1991"/>
<dbReference type="HOGENOM" id="CLU_1904276_0_0_6"/>
<keyword evidence="2" id="KW-1185">Reference proteome</keyword>
<reference evidence="1 2" key="1">
    <citation type="journal article" date="2012" name="J. Bacteriol.">
        <title>Complete genome sequences of Methylophaga sp. strain JAM1 and Methylophaga sp. strain JAM7.</title>
        <authorList>
            <person name="Villeneuve C."/>
            <person name="Martineau C."/>
            <person name="Mauffrey F."/>
            <person name="Villemur R."/>
        </authorList>
    </citation>
    <scope>NUCLEOTIDE SEQUENCE [LARGE SCALE GENOMIC DNA]</scope>
    <source>
        <strain evidence="1 2">JAM1</strain>
    </source>
</reference>
<organism evidence="1 2">
    <name type="scientific">Methylophaga nitratireducenticrescens</name>
    <dbReference type="NCBI Taxonomy" id="754476"/>
    <lineage>
        <taxon>Bacteria</taxon>
        <taxon>Pseudomonadati</taxon>
        <taxon>Pseudomonadota</taxon>
        <taxon>Gammaproteobacteria</taxon>
        <taxon>Thiotrichales</taxon>
        <taxon>Piscirickettsiaceae</taxon>
        <taxon>Methylophaga</taxon>
    </lineage>
</organism>
<dbReference type="KEGG" id="mej:Q7A_1991"/>
<sequence>MTAPYTEPFEQYRAKLWQLCVLFLVLNSLAFSSWVDFRQSCFSDHSGFVAEYSQLTLANHRDNFRSLLDIENLATSNTLSDGDGEHHWLVFSSLLSLPVAILLQTDTLGYLTFLIPSNAKYHLPLNRAPPNHY</sequence>
<accession>I1XK89</accession>
<evidence type="ECO:0000313" key="1">
    <source>
        <dbReference type="EMBL" id="AFI84808.1"/>
    </source>
</evidence>